<evidence type="ECO:0000313" key="3">
    <source>
        <dbReference type="Proteomes" id="UP000825933"/>
    </source>
</evidence>
<accession>A0A8T5UYV3</accession>
<protein>
    <submittedName>
        <fullName evidence="2">Uncharacterized protein</fullName>
    </submittedName>
</protein>
<evidence type="ECO:0000256" key="1">
    <source>
        <dbReference type="SAM" id="Phobius"/>
    </source>
</evidence>
<keyword evidence="1" id="KW-0812">Transmembrane</keyword>
<dbReference type="RefSeq" id="WP_223792640.1">
    <property type="nucleotide sequence ID" value="NZ_JAIOUQ010000017.1"/>
</dbReference>
<reference evidence="3" key="1">
    <citation type="journal article" date="2022" name="Microbiol. Resour. Announc.">
        <title>Draft Genome Sequence of a Methanogenic Archaeon from West Spitsbergen Permafrost.</title>
        <authorList>
            <person name="Trubitsyn V."/>
            <person name="Rivkina E."/>
            <person name="Shcherbakova V."/>
        </authorList>
    </citation>
    <scope>NUCLEOTIDE SEQUENCE [LARGE SCALE GENOMIC DNA]</scope>
    <source>
        <strain evidence="3">VT</strain>
    </source>
</reference>
<dbReference type="Proteomes" id="UP000825933">
    <property type="component" value="Unassembled WGS sequence"/>
</dbReference>
<keyword evidence="1" id="KW-1133">Transmembrane helix</keyword>
<name>A0A8T5UYV3_9EURY</name>
<gene>
    <name evidence="2" type="ORF">K8N75_13760</name>
</gene>
<dbReference type="AlphaFoldDB" id="A0A8T5UYV3"/>
<keyword evidence="1" id="KW-0472">Membrane</keyword>
<feature type="transmembrane region" description="Helical" evidence="1">
    <location>
        <begin position="21"/>
        <end position="44"/>
    </location>
</feature>
<proteinExistence type="predicted"/>
<keyword evidence="3" id="KW-1185">Reference proteome</keyword>
<organism evidence="2 3">
    <name type="scientific">Methanobacterium spitsbergense</name>
    <dbReference type="NCBI Taxonomy" id="2874285"/>
    <lineage>
        <taxon>Archaea</taxon>
        <taxon>Methanobacteriati</taxon>
        <taxon>Methanobacteriota</taxon>
        <taxon>Methanomada group</taxon>
        <taxon>Methanobacteria</taxon>
        <taxon>Methanobacteriales</taxon>
        <taxon>Methanobacteriaceae</taxon>
        <taxon>Methanobacterium</taxon>
    </lineage>
</organism>
<dbReference type="EMBL" id="JAIOUQ010000017">
    <property type="protein sequence ID" value="MBZ2167106.1"/>
    <property type="molecule type" value="Genomic_DNA"/>
</dbReference>
<comment type="caution">
    <text evidence="2">The sequence shown here is derived from an EMBL/GenBank/DDBJ whole genome shotgun (WGS) entry which is preliminary data.</text>
</comment>
<evidence type="ECO:0000313" key="2">
    <source>
        <dbReference type="EMBL" id="MBZ2167106.1"/>
    </source>
</evidence>
<sequence length="57" mass="6154">MNSLGNLGSLGKTGILGKLGIILLLGRLGTSDSTMIILIFPYLLTNIHLQLPFFIQL</sequence>